<evidence type="ECO:0000313" key="5">
    <source>
        <dbReference type="Proteomes" id="UP000315010"/>
    </source>
</evidence>
<dbReference type="InterPro" id="IPR002048">
    <property type="entry name" value="EF_hand_dom"/>
</dbReference>
<dbReference type="SUPFAM" id="SSF47473">
    <property type="entry name" value="EF-hand"/>
    <property type="match status" value="1"/>
</dbReference>
<proteinExistence type="predicted"/>
<dbReference type="InterPro" id="IPR018247">
    <property type="entry name" value="EF_Hand_1_Ca_BS"/>
</dbReference>
<feature type="region of interest" description="Disordered" evidence="1">
    <location>
        <begin position="180"/>
        <end position="205"/>
    </location>
</feature>
<dbReference type="EMBL" id="SJPJ01000001">
    <property type="protein sequence ID" value="TWT78704.1"/>
    <property type="molecule type" value="Genomic_DNA"/>
</dbReference>
<dbReference type="GO" id="GO:0005509">
    <property type="term" value="F:calcium ion binding"/>
    <property type="evidence" value="ECO:0007669"/>
    <property type="project" value="InterPro"/>
</dbReference>
<dbReference type="RefSeq" id="WP_146393758.1">
    <property type="nucleotide sequence ID" value="NZ_SJPJ01000001.1"/>
</dbReference>
<dbReference type="PROSITE" id="PS00018">
    <property type="entry name" value="EF_HAND_1"/>
    <property type="match status" value="2"/>
</dbReference>
<evidence type="ECO:0000256" key="2">
    <source>
        <dbReference type="SAM" id="SignalP"/>
    </source>
</evidence>
<dbReference type="Proteomes" id="UP000315010">
    <property type="component" value="Unassembled WGS sequence"/>
</dbReference>
<dbReference type="AlphaFoldDB" id="A0A5C5YUM8"/>
<evidence type="ECO:0000313" key="4">
    <source>
        <dbReference type="EMBL" id="TWT78704.1"/>
    </source>
</evidence>
<feature type="domain" description="EF-hand" evidence="3">
    <location>
        <begin position="148"/>
        <end position="183"/>
    </location>
</feature>
<feature type="domain" description="EF-hand" evidence="3">
    <location>
        <begin position="90"/>
        <end position="125"/>
    </location>
</feature>
<dbReference type="OrthoDB" id="290123at2"/>
<gene>
    <name evidence="4" type="ORF">CA13_01010</name>
</gene>
<feature type="signal peptide" evidence="2">
    <location>
        <begin position="1"/>
        <end position="27"/>
    </location>
</feature>
<comment type="caution">
    <text evidence="4">The sequence shown here is derived from an EMBL/GenBank/DDBJ whole genome shotgun (WGS) entry which is preliminary data.</text>
</comment>
<protein>
    <submittedName>
        <fullName evidence="4">EF hand</fullName>
    </submittedName>
</protein>
<accession>A0A5C5YUM8</accession>
<dbReference type="Pfam" id="PF13202">
    <property type="entry name" value="EF-hand_5"/>
    <property type="match status" value="2"/>
</dbReference>
<feature type="chain" id="PRO_5023085313" evidence="2">
    <location>
        <begin position="28"/>
        <end position="205"/>
    </location>
</feature>
<dbReference type="Pfam" id="PF13499">
    <property type="entry name" value="EF-hand_7"/>
    <property type="match status" value="1"/>
</dbReference>
<feature type="compositionally biased region" description="Basic and acidic residues" evidence="1">
    <location>
        <begin position="28"/>
        <end position="57"/>
    </location>
</feature>
<dbReference type="PROSITE" id="PS50222">
    <property type="entry name" value="EF_HAND_2"/>
    <property type="match status" value="2"/>
</dbReference>
<keyword evidence="5" id="KW-1185">Reference proteome</keyword>
<name>A0A5C5YUM8_9BACT</name>
<sequence precursor="true">MFNKRKQFHVALCGVAFIATCGVTADAQRPESDERGRDRPEIRDRGPNGPGGRRDGDGFGGGPSVSPEMFLRLPVIAVLDADQNGTISAKEIENAAVALKTLDKNGDGKIDIREMISPSRSGKADEKGMIDRLMQRDKNGDGFLTYDEMPGLLTRIVKRDDANGDGKLSREEVVRSVRALIKKREGSRDGVNPGSRRPTQPPLKE</sequence>
<feature type="region of interest" description="Disordered" evidence="1">
    <location>
        <begin position="26"/>
        <end position="64"/>
    </location>
</feature>
<reference evidence="4 5" key="1">
    <citation type="submission" date="2019-02" db="EMBL/GenBank/DDBJ databases">
        <title>Deep-cultivation of Planctomycetes and their phenomic and genomic characterization uncovers novel biology.</title>
        <authorList>
            <person name="Wiegand S."/>
            <person name="Jogler M."/>
            <person name="Boedeker C."/>
            <person name="Pinto D."/>
            <person name="Vollmers J."/>
            <person name="Rivas-Marin E."/>
            <person name="Kohn T."/>
            <person name="Peeters S.H."/>
            <person name="Heuer A."/>
            <person name="Rast P."/>
            <person name="Oberbeckmann S."/>
            <person name="Bunk B."/>
            <person name="Jeske O."/>
            <person name="Meyerdierks A."/>
            <person name="Storesund J.E."/>
            <person name="Kallscheuer N."/>
            <person name="Luecker S."/>
            <person name="Lage O.M."/>
            <person name="Pohl T."/>
            <person name="Merkel B.J."/>
            <person name="Hornburger P."/>
            <person name="Mueller R.-W."/>
            <person name="Bruemmer F."/>
            <person name="Labrenz M."/>
            <person name="Spormann A.M."/>
            <person name="Op Den Camp H."/>
            <person name="Overmann J."/>
            <person name="Amann R."/>
            <person name="Jetten M.S.M."/>
            <person name="Mascher T."/>
            <person name="Medema M.H."/>
            <person name="Devos D.P."/>
            <person name="Kaster A.-K."/>
            <person name="Ovreas L."/>
            <person name="Rohde M."/>
            <person name="Galperin M.Y."/>
            <person name="Jogler C."/>
        </authorList>
    </citation>
    <scope>NUCLEOTIDE SEQUENCE [LARGE SCALE GENOMIC DNA]</scope>
    <source>
        <strain evidence="4 5">CA13</strain>
    </source>
</reference>
<evidence type="ECO:0000256" key="1">
    <source>
        <dbReference type="SAM" id="MobiDB-lite"/>
    </source>
</evidence>
<evidence type="ECO:0000259" key="3">
    <source>
        <dbReference type="PROSITE" id="PS50222"/>
    </source>
</evidence>
<organism evidence="4 5">
    <name type="scientific">Novipirellula herctigrandis</name>
    <dbReference type="NCBI Taxonomy" id="2527986"/>
    <lineage>
        <taxon>Bacteria</taxon>
        <taxon>Pseudomonadati</taxon>
        <taxon>Planctomycetota</taxon>
        <taxon>Planctomycetia</taxon>
        <taxon>Pirellulales</taxon>
        <taxon>Pirellulaceae</taxon>
        <taxon>Novipirellula</taxon>
    </lineage>
</organism>
<dbReference type="InterPro" id="IPR011992">
    <property type="entry name" value="EF-hand-dom_pair"/>
</dbReference>
<keyword evidence="2" id="KW-0732">Signal</keyword>
<dbReference type="Gene3D" id="1.10.238.10">
    <property type="entry name" value="EF-hand"/>
    <property type="match status" value="2"/>
</dbReference>